<gene>
    <name evidence="1" type="ORF">GCM10010976_12660</name>
</gene>
<dbReference type="AlphaFoldDB" id="A0A917LM48"/>
<reference evidence="1" key="2">
    <citation type="submission" date="2020-09" db="EMBL/GenBank/DDBJ databases">
        <authorList>
            <person name="Sun Q."/>
            <person name="Zhou Y."/>
        </authorList>
    </citation>
    <scope>NUCLEOTIDE SEQUENCE</scope>
    <source>
        <strain evidence="1">CGMCC 1.12751</strain>
    </source>
</reference>
<evidence type="ECO:0008006" key="3">
    <source>
        <dbReference type="Google" id="ProtNLM"/>
    </source>
</evidence>
<evidence type="ECO:0000313" key="2">
    <source>
        <dbReference type="Proteomes" id="UP000625976"/>
    </source>
</evidence>
<dbReference type="InterPro" id="IPR025345">
    <property type="entry name" value="DUF4249"/>
</dbReference>
<keyword evidence="2" id="KW-1185">Reference proteome</keyword>
<sequence length="273" mass="30867">MRIQYIYVFILSILVFSCEEVVDVDVPTSEPRLVIDASINWLKGTTGNEQAIILTLSAPFFDSSVPPANNAQVLITDENNNIYDFIEDGDTGIYRNSSFDPILNGVYNLTITYNNETYEASETLLAVPEFDYVEQNLEGGFTGEDTEIKAFFTDPADQENYYFFEFIPSIPVSPSLDTFKDEFVNGNQIFGYYVEEDFGPGDEVIIRNYGVSERFYEFMFLLLQQTSSGGGGPFETQPATVRGNCFNITNQANYPFGYFRLSEVAEINYTVEN</sequence>
<evidence type="ECO:0000313" key="1">
    <source>
        <dbReference type="EMBL" id="GGG42634.1"/>
    </source>
</evidence>
<dbReference type="Pfam" id="PF14054">
    <property type="entry name" value="DUF4249"/>
    <property type="match status" value="1"/>
</dbReference>
<protein>
    <recommendedName>
        <fullName evidence="3">DUF4249 domain-containing protein</fullName>
    </recommendedName>
</protein>
<accession>A0A917LM48</accession>
<organism evidence="1 2">
    <name type="scientific">Bizionia arctica</name>
    <dbReference type="NCBI Taxonomy" id="1495645"/>
    <lineage>
        <taxon>Bacteria</taxon>
        <taxon>Pseudomonadati</taxon>
        <taxon>Bacteroidota</taxon>
        <taxon>Flavobacteriia</taxon>
        <taxon>Flavobacteriales</taxon>
        <taxon>Flavobacteriaceae</taxon>
        <taxon>Bizionia</taxon>
    </lineage>
</organism>
<name>A0A917LM48_9FLAO</name>
<reference evidence="1" key="1">
    <citation type="journal article" date="2014" name="Int. J. Syst. Evol. Microbiol.">
        <title>Complete genome sequence of Corynebacterium casei LMG S-19264T (=DSM 44701T), isolated from a smear-ripened cheese.</title>
        <authorList>
            <consortium name="US DOE Joint Genome Institute (JGI-PGF)"/>
            <person name="Walter F."/>
            <person name="Albersmeier A."/>
            <person name="Kalinowski J."/>
            <person name="Ruckert C."/>
        </authorList>
    </citation>
    <scope>NUCLEOTIDE SEQUENCE</scope>
    <source>
        <strain evidence="1">CGMCC 1.12751</strain>
    </source>
</reference>
<dbReference type="PROSITE" id="PS51257">
    <property type="entry name" value="PROKAR_LIPOPROTEIN"/>
    <property type="match status" value="1"/>
</dbReference>
<dbReference type="EMBL" id="BMFQ01000002">
    <property type="protein sequence ID" value="GGG42634.1"/>
    <property type="molecule type" value="Genomic_DNA"/>
</dbReference>
<proteinExistence type="predicted"/>
<dbReference type="Proteomes" id="UP000625976">
    <property type="component" value="Unassembled WGS sequence"/>
</dbReference>
<dbReference type="RefSeq" id="WP_188463022.1">
    <property type="nucleotide sequence ID" value="NZ_BMFQ01000002.1"/>
</dbReference>
<comment type="caution">
    <text evidence="1">The sequence shown here is derived from an EMBL/GenBank/DDBJ whole genome shotgun (WGS) entry which is preliminary data.</text>
</comment>